<comment type="similarity">
    <text evidence="1">Belongs to the acyl carrier protein (ACP) family.</text>
</comment>
<feature type="domain" description="Carrier" evidence="4">
    <location>
        <begin position="65"/>
        <end position="145"/>
    </location>
</feature>
<keyword evidence="2" id="KW-0596">Phosphopantetheine</keyword>
<organism evidence="5 6">
    <name type="scientific">Mortierella polycephala</name>
    <dbReference type="NCBI Taxonomy" id="41804"/>
    <lineage>
        <taxon>Eukaryota</taxon>
        <taxon>Fungi</taxon>
        <taxon>Fungi incertae sedis</taxon>
        <taxon>Mucoromycota</taxon>
        <taxon>Mortierellomycotina</taxon>
        <taxon>Mortierellomycetes</taxon>
        <taxon>Mortierellales</taxon>
        <taxon>Mortierellaceae</taxon>
        <taxon>Mortierella</taxon>
    </lineage>
</organism>
<dbReference type="Proteomes" id="UP000726737">
    <property type="component" value="Unassembled WGS sequence"/>
</dbReference>
<dbReference type="AlphaFoldDB" id="A0A9P6QGR7"/>
<evidence type="ECO:0000259" key="4">
    <source>
        <dbReference type="PROSITE" id="PS50075"/>
    </source>
</evidence>
<dbReference type="GO" id="GO:0000036">
    <property type="term" value="F:acyl carrier activity"/>
    <property type="evidence" value="ECO:0007669"/>
    <property type="project" value="TreeGrafter"/>
</dbReference>
<dbReference type="PANTHER" id="PTHR20863">
    <property type="entry name" value="ACYL CARRIER PROTEIN"/>
    <property type="match status" value="1"/>
</dbReference>
<evidence type="ECO:0000256" key="2">
    <source>
        <dbReference type="ARBA" id="ARBA00022450"/>
    </source>
</evidence>
<dbReference type="Gene3D" id="1.10.1200.10">
    <property type="entry name" value="ACP-like"/>
    <property type="match status" value="1"/>
</dbReference>
<dbReference type="SUPFAM" id="SSF47336">
    <property type="entry name" value="ACP-like"/>
    <property type="match status" value="1"/>
</dbReference>
<comment type="caution">
    <text evidence="5">The sequence shown here is derived from an EMBL/GenBank/DDBJ whole genome shotgun (WGS) entry which is preliminary data.</text>
</comment>
<evidence type="ECO:0000256" key="3">
    <source>
        <dbReference type="ARBA" id="ARBA00022553"/>
    </source>
</evidence>
<keyword evidence="6" id="KW-1185">Reference proteome</keyword>
<evidence type="ECO:0000313" key="6">
    <source>
        <dbReference type="Proteomes" id="UP000726737"/>
    </source>
</evidence>
<name>A0A9P6QGR7_9FUNG</name>
<accession>A0A9P6QGR7</accession>
<gene>
    <name evidence="5" type="ORF">BG011_003830</name>
</gene>
<dbReference type="InterPro" id="IPR003231">
    <property type="entry name" value="ACP"/>
</dbReference>
<evidence type="ECO:0000256" key="1">
    <source>
        <dbReference type="ARBA" id="ARBA00010930"/>
    </source>
</evidence>
<dbReference type="InterPro" id="IPR009081">
    <property type="entry name" value="PP-bd_ACP"/>
</dbReference>
<evidence type="ECO:0000313" key="5">
    <source>
        <dbReference type="EMBL" id="KAG0265905.1"/>
    </source>
</evidence>
<dbReference type="PROSITE" id="PS50075">
    <property type="entry name" value="CARRIER"/>
    <property type="match status" value="1"/>
</dbReference>
<dbReference type="PANTHER" id="PTHR20863:SF76">
    <property type="entry name" value="CARRIER DOMAIN-CONTAINING PROTEIN"/>
    <property type="match status" value="1"/>
</dbReference>
<dbReference type="EMBL" id="JAAAJA010000025">
    <property type="protein sequence ID" value="KAG0265905.1"/>
    <property type="molecule type" value="Genomic_DNA"/>
</dbReference>
<keyword evidence="3" id="KW-0597">Phosphoprotein</keyword>
<reference evidence="5" key="1">
    <citation type="journal article" date="2020" name="Fungal Divers.">
        <title>Resolving the Mortierellaceae phylogeny through synthesis of multi-gene phylogenetics and phylogenomics.</title>
        <authorList>
            <person name="Vandepol N."/>
            <person name="Liber J."/>
            <person name="Desiro A."/>
            <person name="Na H."/>
            <person name="Kennedy M."/>
            <person name="Barry K."/>
            <person name="Grigoriev I.V."/>
            <person name="Miller A.N."/>
            <person name="O'Donnell K."/>
            <person name="Stajich J.E."/>
            <person name="Bonito G."/>
        </authorList>
    </citation>
    <scope>NUCLEOTIDE SEQUENCE</scope>
    <source>
        <strain evidence="5">KOD948</strain>
    </source>
</reference>
<sequence>MFKRACTCTAAAVYRTASINPTSASFKALTKRTPVTSVTLLRPASSSLLRLHRQYSSSAPSSSSSDTQDLVIKTLADLMQLKDDADKEKITLKSHLKDDLGLDIFKTYQLLDKVEQEIESIDISIDEADKATTVQDIVDLISKARRQ</sequence>
<dbReference type="InterPro" id="IPR036736">
    <property type="entry name" value="ACP-like_sf"/>
</dbReference>
<dbReference type="OrthoDB" id="2416635at2759"/>
<proteinExistence type="inferred from homology"/>
<protein>
    <recommendedName>
        <fullName evidence="4">Carrier domain-containing protein</fullName>
    </recommendedName>
</protein>
<dbReference type="GO" id="GO:0000035">
    <property type="term" value="F:acyl binding"/>
    <property type="evidence" value="ECO:0007669"/>
    <property type="project" value="TreeGrafter"/>
</dbReference>